<reference evidence="1" key="1">
    <citation type="journal article" date="2014" name="Front. Microbiol.">
        <title>High frequency of phylogenetically diverse reductive dehalogenase-homologous genes in deep subseafloor sedimentary metagenomes.</title>
        <authorList>
            <person name="Kawai M."/>
            <person name="Futagami T."/>
            <person name="Toyoda A."/>
            <person name="Takaki Y."/>
            <person name="Nishi S."/>
            <person name="Hori S."/>
            <person name="Arai W."/>
            <person name="Tsubouchi T."/>
            <person name="Morono Y."/>
            <person name="Uchiyama I."/>
            <person name="Ito T."/>
            <person name="Fujiyama A."/>
            <person name="Inagaki F."/>
            <person name="Takami H."/>
        </authorList>
    </citation>
    <scope>NUCLEOTIDE SEQUENCE</scope>
    <source>
        <strain evidence="1">Expedition CK06-06</strain>
    </source>
</reference>
<organism evidence="1">
    <name type="scientific">marine sediment metagenome</name>
    <dbReference type="NCBI Taxonomy" id="412755"/>
    <lineage>
        <taxon>unclassified sequences</taxon>
        <taxon>metagenomes</taxon>
        <taxon>ecological metagenomes</taxon>
    </lineage>
</organism>
<evidence type="ECO:0000313" key="1">
    <source>
        <dbReference type="EMBL" id="GAI32380.1"/>
    </source>
</evidence>
<accession>X1P019</accession>
<proteinExistence type="predicted"/>
<protein>
    <submittedName>
        <fullName evidence="1">Uncharacterized protein</fullName>
    </submittedName>
</protein>
<dbReference type="AlphaFoldDB" id="X1P019"/>
<sequence>MGVKCKDCSILQLLEFKIENVTTMNHACNIINKEPWRMLRVTYCPTCDLVVDISTERECGCFNKVIR</sequence>
<name>X1P019_9ZZZZ</name>
<gene>
    <name evidence="1" type="ORF">S06H3_27151</name>
</gene>
<comment type="caution">
    <text evidence="1">The sequence shown here is derived from an EMBL/GenBank/DDBJ whole genome shotgun (WGS) entry which is preliminary data.</text>
</comment>
<dbReference type="EMBL" id="BARV01015733">
    <property type="protein sequence ID" value="GAI32380.1"/>
    <property type="molecule type" value="Genomic_DNA"/>
</dbReference>